<dbReference type="SUPFAM" id="SSF55961">
    <property type="entry name" value="Bet v1-like"/>
    <property type="match status" value="1"/>
</dbReference>
<keyword evidence="3" id="KW-0812">Transmembrane</keyword>
<dbReference type="Pfam" id="PF03364">
    <property type="entry name" value="Polyketide_cyc"/>
    <property type="match status" value="1"/>
</dbReference>
<dbReference type="EMBL" id="CP013342">
    <property type="protein sequence ID" value="AMU96138.1"/>
    <property type="molecule type" value="Genomic_DNA"/>
</dbReference>
<dbReference type="Gene3D" id="3.30.530.20">
    <property type="match status" value="1"/>
</dbReference>
<gene>
    <name evidence="5" type="ORF">AOA14_16145</name>
</gene>
<reference evidence="6" key="1">
    <citation type="submission" date="2015-11" db="EMBL/GenBank/DDBJ databases">
        <title>Complete genome sequence of a polyethylene glycol-degrading strain Sphingopyxis terrae strain 203-1 (NBRC 15098).</title>
        <authorList>
            <person name="Yoshiyuki O."/>
            <person name="Shouta N."/>
            <person name="Nagata Y."/>
            <person name="Numata M."/>
            <person name="Tsuchikane K."/>
            <person name="Hosoyama A."/>
            <person name="Yamazoe A."/>
            <person name="Tsuda M."/>
            <person name="Fujita N."/>
            <person name="Kawai F."/>
        </authorList>
    </citation>
    <scope>NUCLEOTIDE SEQUENCE [LARGE SCALE GENOMIC DNA]</scope>
    <source>
        <strain evidence="6">203-1</strain>
    </source>
</reference>
<dbReference type="Proteomes" id="UP000076234">
    <property type="component" value="Chromosome"/>
</dbReference>
<evidence type="ECO:0000313" key="6">
    <source>
        <dbReference type="Proteomes" id="UP000076234"/>
    </source>
</evidence>
<dbReference type="InterPro" id="IPR005031">
    <property type="entry name" value="COQ10_START"/>
</dbReference>
<dbReference type="InterPro" id="IPR023393">
    <property type="entry name" value="START-like_dom_sf"/>
</dbReference>
<dbReference type="PANTHER" id="PTHR33824">
    <property type="entry name" value="POLYKETIDE CYCLASE/DEHYDRASE AND LIPID TRANSPORT SUPERFAMILY PROTEIN"/>
    <property type="match status" value="1"/>
</dbReference>
<dbReference type="PANTHER" id="PTHR33824:SF7">
    <property type="entry name" value="POLYKETIDE CYCLASE_DEHYDRASE AND LIPID TRANSPORT SUPERFAMILY PROTEIN"/>
    <property type="match status" value="1"/>
</dbReference>
<evidence type="ECO:0000256" key="3">
    <source>
        <dbReference type="SAM" id="Phobius"/>
    </source>
</evidence>
<feature type="transmembrane region" description="Helical" evidence="3">
    <location>
        <begin position="12"/>
        <end position="31"/>
    </location>
</feature>
<keyword evidence="3" id="KW-0472">Membrane</keyword>
<sequence length="223" mass="24514">MSRSEKPLSSPFLLAAAGAGIALLATGAAIWQRRRQARVQDDAPIATDAPHWTLGKPSARALFGKSVLINCPRAELYAAWRPERFPEFMENVVAVDELGDDVSQWTIKAPAGREVTLVNRITERVENESIYWQSTPESDIVNSGEVRFTEAPNGRGTFVTLILAYDPPAGKIGRLAAKLLQREPEVQARRDLHRFKQLMETGEVTTNASPSARASEAATEPHI</sequence>
<reference evidence="5 6" key="2">
    <citation type="journal article" date="2016" name="Genome Announc.">
        <title>Complete Genome Sequence of Sphingopyxis terrae Strain 203-1 (NBRC 111660), a Polyethylene Glycol Degrader.</title>
        <authorList>
            <person name="Ohtsubo Y."/>
            <person name="Nonoyama S."/>
            <person name="Nagata Y."/>
            <person name="Numata M."/>
            <person name="Tsuchikane K."/>
            <person name="Hosoyama A."/>
            <person name="Yamazoe A."/>
            <person name="Tsuda M."/>
            <person name="Fujita N."/>
            <person name="Kawai F."/>
        </authorList>
    </citation>
    <scope>NUCLEOTIDE SEQUENCE [LARGE SCALE GENOMIC DNA]</scope>
    <source>
        <strain evidence="5 6">203-1</strain>
    </source>
</reference>
<dbReference type="KEGG" id="ster:AOA14_16145"/>
<comment type="similarity">
    <text evidence="1">Belongs to the ribosome association toxin RatA family.</text>
</comment>
<evidence type="ECO:0000259" key="4">
    <source>
        <dbReference type="Pfam" id="PF03364"/>
    </source>
</evidence>
<organism evidence="5 6">
    <name type="scientific">Sphingopyxis terrae subsp. terrae NBRC 15098</name>
    <dbReference type="NCBI Taxonomy" id="1219058"/>
    <lineage>
        <taxon>Bacteria</taxon>
        <taxon>Pseudomonadati</taxon>
        <taxon>Pseudomonadota</taxon>
        <taxon>Alphaproteobacteria</taxon>
        <taxon>Sphingomonadales</taxon>
        <taxon>Sphingomonadaceae</taxon>
        <taxon>Sphingopyxis</taxon>
    </lineage>
</organism>
<evidence type="ECO:0000256" key="2">
    <source>
        <dbReference type="SAM" id="MobiDB-lite"/>
    </source>
</evidence>
<dbReference type="STRING" id="1219058.AOA14_16145"/>
<name>A0A142W265_9SPHN</name>
<feature type="region of interest" description="Disordered" evidence="2">
    <location>
        <begin position="200"/>
        <end position="223"/>
    </location>
</feature>
<dbReference type="CDD" id="cd07817">
    <property type="entry name" value="SRPBCC_8"/>
    <property type="match status" value="1"/>
</dbReference>
<evidence type="ECO:0000313" key="5">
    <source>
        <dbReference type="EMBL" id="AMU96138.1"/>
    </source>
</evidence>
<dbReference type="AlphaFoldDB" id="A0A142W265"/>
<dbReference type="RefSeq" id="WP_082819966.1">
    <property type="nucleotide sequence ID" value="NZ_CP013342.1"/>
</dbReference>
<protein>
    <recommendedName>
        <fullName evidence="4">Coenzyme Q-binding protein COQ10 START domain-containing protein</fullName>
    </recommendedName>
</protein>
<feature type="domain" description="Coenzyme Q-binding protein COQ10 START" evidence="4">
    <location>
        <begin position="70"/>
        <end position="183"/>
    </location>
</feature>
<accession>A0A142W265</accession>
<evidence type="ECO:0000256" key="1">
    <source>
        <dbReference type="ARBA" id="ARBA00008918"/>
    </source>
</evidence>
<proteinExistence type="inferred from homology"/>
<keyword evidence="3" id="KW-1133">Transmembrane helix</keyword>
<dbReference type="InterPro" id="IPR047137">
    <property type="entry name" value="ORF3"/>
</dbReference>
<feature type="compositionally biased region" description="Polar residues" evidence="2">
    <location>
        <begin position="203"/>
        <end position="212"/>
    </location>
</feature>